<organism evidence="3 4">
    <name type="scientific">Paracoccus jeotgali</name>
    <dbReference type="NCBI Taxonomy" id="2065379"/>
    <lineage>
        <taxon>Bacteria</taxon>
        <taxon>Pseudomonadati</taxon>
        <taxon>Pseudomonadota</taxon>
        <taxon>Alphaproteobacteria</taxon>
        <taxon>Rhodobacterales</taxon>
        <taxon>Paracoccaceae</taxon>
        <taxon>Paracoccus</taxon>
    </lineage>
</organism>
<keyword evidence="2" id="KW-0732">Signal</keyword>
<feature type="chain" id="PRO_5015005066" evidence="2">
    <location>
        <begin position="24"/>
        <end position="333"/>
    </location>
</feature>
<protein>
    <submittedName>
        <fullName evidence="3">DUF1223 domain-containing protein</fullName>
    </submittedName>
</protein>
<evidence type="ECO:0000313" key="3">
    <source>
        <dbReference type="EMBL" id="AUM73225.1"/>
    </source>
</evidence>
<proteinExistence type="predicted"/>
<dbReference type="Proteomes" id="UP000234882">
    <property type="component" value="Chromosome"/>
</dbReference>
<feature type="signal peptide" evidence="2">
    <location>
        <begin position="1"/>
        <end position="23"/>
    </location>
</feature>
<name>A0A2K9MFC5_9RHOB</name>
<dbReference type="AlphaFoldDB" id="A0A2K9MFC5"/>
<accession>A0A2K9MFC5</accession>
<gene>
    <name evidence="3" type="ORF">CYR75_01990</name>
</gene>
<sequence>MPNIRHLALILLGLSLLAPAVHADPVAGDASHVAAEDSHDRVAQVDMGEVMEDVNAVLDAIGMTELREHAETPPEAAETTPAPRSEGAPDPARATTGGERATRSRDRAGPHIPSPVVVELFTAQGCADCVAAEDMLSDLAQRSDVLALSWHVDYWDYLGWPDDLARPEFSARQRGYNLLRGARSLFTPQFVIGGKTAIARPAPAEVMRAVKHDLAEPDRLTITRQQDGAQLAMELTPRGPLPAGMVVQLVRFVPRREVLVTAGENRGRHLKLRNVVAASEVLASWNGKAPLRLRVTLGAGAAGDLPEDTRHALLVQQMHGNHPGEIFAALILD</sequence>
<dbReference type="KEGG" id="paru:CYR75_01990"/>
<feature type="compositionally biased region" description="Low complexity" evidence="1">
    <location>
        <begin position="73"/>
        <end position="83"/>
    </location>
</feature>
<dbReference type="OrthoDB" id="9808254at2"/>
<reference evidence="4" key="1">
    <citation type="submission" date="2017-12" db="EMBL/GenBank/DDBJ databases">
        <title>Genomic analysis of Paracoccus sp. CBA4604.</title>
        <authorList>
            <person name="Roh S.W."/>
            <person name="Kim J.Y."/>
            <person name="Kim J.S."/>
        </authorList>
    </citation>
    <scope>NUCLEOTIDE SEQUENCE [LARGE SCALE GENOMIC DNA]</scope>
    <source>
        <strain evidence="4">CBA4604</strain>
    </source>
</reference>
<dbReference type="RefSeq" id="WP_101498609.1">
    <property type="nucleotide sequence ID" value="NZ_CP025583.1"/>
</dbReference>
<feature type="region of interest" description="Disordered" evidence="1">
    <location>
        <begin position="66"/>
        <end position="112"/>
    </location>
</feature>
<dbReference type="PANTHER" id="PTHR36057:SF1">
    <property type="entry name" value="LIPOPROTEIN LIPID ATTACHMENT SITE-LIKE PROTEIN, PUTATIVE (DUF1223)-RELATED"/>
    <property type="match status" value="1"/>
</dbReference>
<dbReference type="Pfam" id="PF06764">
    <property type="entry name" value="DUF1223"/>
    <property type="match status" value="1"/>
</dbReference>
<evidence type="ECO:0000256" key="1">
    <source>
        <dbReference type="SAM" id="MobiDB-lite"/>
    </source>
</evidence>
<feature type="compositionally biased region" description="Basic and acidic residues" evidence="1">
    <location>
        <begin position="100"/>
        <end position="109"/>
    </location>
</feature>
<dbReference type="InterPro" id="IPR036249">
    <property type="entry name" value="Thioredoxin-like_sf"/>
</dbReference>
<dbReference type="InterPro" id="IPR010634">
    <property type="entry name" value="DUF1223"/>
</dbReference>
<dbReference type="SUPFAM" id="SSF52833">
    <property type="entry name" value="Thioredoxin-like"/>
    <property type="match status" value="1"/>
</dbReference>
<dbReference type="PANTHER" id="PTHR36057">
    <property type="match status" value="1"/>
</dbReference>
<evidence type="ECO:0000313" key="4">
    <source>
        <dbReference type="Proteomes" id="UP000234882"/>
    </source>
</evidence>
<keyword evidence="4" id="KW-1185">Reference proteome</keyword>
<evidence type="ECO:0000256" key="2">
    <source>
        <dbReference type="SAM" id="SignalP"/>
    </source>
</evidence>
<dbReference type="EMBL" id="CP025583">
    <property type="protein sequence ID" value="AUM73225.1"/>
    <property type="molecule type" value="Genomic_DNA"/>
</dbReference>